<dbReference type="AlphaFoldDB" id="G7WKM2"/>
<dbReference type="EMBL" id="CP003117">
    <property type="protein sequence ID" value="AET63501.1"/>
    <property type="molecule type" value="Genomic_DNA"/>
</dbReference>
<accession>G7WKM2</accession>
<name>G7WKM2_METH6</name>
<dbReference type="GeneID" id="12509278"/>
<reference evidence="2 3" key="1">
    <citation type="journal article" date="2012" name="PLoS ONE">
        <title>The genome characteristics and predicted function of methyl-group oxidation pathway in the obligate aceticlastic methanogens, Methanosaeta spp.</title>
        <authorList>
            <person name="Zhu J."/>
            <person name="Zheng H."/>
            <person name="Ai G."/>
            <person name="Zhang G."/>
            <person name="Liu D."/>
            <person name="Liu X."/>
            <person name="Dong X."/>
        </authorList>
    </citation>
    <scope>NUCLEOTIDE SEQUENCE [LARGE SCALE GENOMIC DNA]</scope>
    <source>
        <strain evidence="2 3">6Ac</strain>
    </source>
</reference>
<dbReference type="Proteomes" id="UP000005877">
    <property type="component" value="Chromosome"/>
</dbReference>
<organism evidence="2 3">
    <name type="scientific">Methanothrix harundinacea (strain 6Ac)</name>
    <name type="common">Methanosaeta harundinacea</name>
    <dbReference type="NCBI Taxonomy" id="1110509"/>
    <lineage>
        <taxon>Archaea</taxon>
        <taxon>Methanobacteriati</taxon>
        <taxon>Methanobacteriota</taxon>
        <taxon>Stenosarchaea group</taxon>
        <taxon>Methanomicrobia</taxon>
        <taxon>Methanotrichales</taxon>
        <taxon>Methanotrichaceae</taxon>
        <taxon>Methanothrix</taxon>
    </lineage>
</organism>
<feature type="region of interest" description="Disordered" evidence="1">
    <location>
        <begin position="43"/>
        <end position="74"/>
    </location>
</feature>
<dbReference type="PATRIC" id="fig|1110509.7.peg.118"/>
<feature type="compositionally biased region" description="Acidic residues" evidence="1">
    <location>
        <begin position="57"/>
        <end position="66"/>
    </location>
</feature>
<dbReference type="OrthoDB" id="385027at2157"/>
<keyword evidence="3" id="KW-1185">Reference proteome</keyword>
<dbReference type="KEGG" id="mhi:Mhar_0109"/>
<evidence type="ECO:0000313" key="2">
    <source>
        <dbReference type="EMBL" id="AET63501.1"/>
    </source>
</evidence>
<dbReference type="HOGENOM" id="CLU_2067859_0_0_2"/>
<evidence type="ECO:0000256" key="1">
    <source>
        <dbReference type="SAM" id="MobiDB-lite"/>
    </source>
</evidence>
<dbReference type="RefSeq" id="WP_014585689.1">
    <property type="nucleotide sequence ID" value="NC_017527.1"/>
</dbReference>
<evidence type="ECO:0000313" key="3">
    <source>
        <dbReference type="Proteomes" id="UP000005877"/>
    </source>
</evidence>
<protein>
    <submittedName>
        <fullName evidence="2">Uncharacterized protein</fullName>
    </submittedName>
</protein>
<proteinExistence type="predicted"/>
<feature type="compositionally biased region" description="Basic and acidic residues" evidence="1">
    <location>
        <begin position="43"/>
        <end position="55"/>
    </location>
</feature>
<gene>
    <name evidence="2" type="ordered locus">Mhar_0109</name>
</gene>
<sequence length="122" mass="14099">MFGVDEVFVEKSFEEMEEDMLSHQTESERLKKEAAELLRRSDELRSRSVDLRSADPEAAEEMWQESEDLRGESREMMRLSVDSALKAGEIKHRLEIHDQIVAVVDRADEIWKGAVRAGRPQP</sequence>
<dbReference type="STRING" id="1110509.Mhar_0109"/>